<dbReference type="Proteomes" id="UP000054560">
    <property type="component" value="Unassembled WGS sequence"/>
</dbReference>
<accession>A0A0L0FCT8</accession>
<evidence type="ECO:0000313" key="2">
    <source>
        <dbReference type="Proteomes" id="UP000054560"/>
    </source>
</evidence>
<dbReference type="AlphaFoldDB" id="A0A0L0FCT8"/>
<dbReference type="GeneID" id="25913396"/>
<dbReference type="EMBL" id="KQ244277">
    <property type="protein sequence ID" value="KNC74567.1"/>
    <property type="molecule type" value="Genomic_DNA"/>
</dbReference>
<name>A0A0L0FCT8_9EUKA</name>
<keyword evidence="2" id="KW-1185">Reference proteome</keyword>
<organism evidence="1 2">
    <name type="scientific">Sphaeroforma arctica JP610</name>
    <dbReference type="NCBI Taxonomy" id="667725"/>
    <lineage>
        <taxon>Eukaryota</taxon>
        <taxon>Ichthyosporea</taxon>
        <taxon>Ichthyophonida</taxon>
        <taxon>Sphaeroforma</taxon>
    </lineage>
</organism>
<sequence length="53" mass="5883">PELREGLYKELKSLSEHPLADLSAMAAQTINVYLRELAEELSVTDMGMSICSK</sequence>
<gene>
    <name evidence="1" type="ORF">SARC_12892</name>
</gene>
<protein>
    <submittedName>
        <fullName evidence="1">Uncharacterized protein</fullName>
    </submittedName>
</protein>
<feature type="non-terminal residue" evidence="1">
    <location>
        <position position="1"/>
    </location>
</feature>
<proteinExistence type="predicted"/>
<dbReference type="RefSeq" id="XP_014148469.1">
    <property type="nucleotide sequence ID" value="XM_014292994.1"/>
</dbReference>
<evidence type="ECO:0000313" key="1">
    <source>
        <dbReference type="EMBL" id="KNC74567.1"/>
    </source>
</evidence>
<reference evidence="1 2" key="1">
    <citation type="submission" date="2011-02" db="EMBL/GenBank/DDBJ databases">
        <title>The Genome Sequence of Sphaeroforma arctica JP610.</title>
        <authorList>
            <consortium name="The Broad Institute Genome Sequencing Platform"/>
            <person name="Russ C."/>
            <person name="Cuomo C."/>
            <person name="Young S.K."/>
            <person name="Zeng Q."/>
            <person name="Gargeya S."/>
            <person name="Alvarado L."/>
            <person name="Berlin A."/>
            <person name="Chapman S.B."/>
            <person name="Chen Z."/>
            <person name="Freedman E."/>
            <person name="Gellesch M."/>
            <person name="Goldberg J."/>
            <person name="Griggs A."/>
            <person name="Gujja S."/>
            <person name="Heilman E."/>
            <person name="Heiman D."/>
            <person name="Howarth C."/>
            <person name="Mehta T."/>
            <person name="Neiman D."/>
            <person name="Pearson M."/>
            <person name="Roberts A."/>
            <person name="Saif S."/>
            <person name="Shea T."/>
            <person name="Shenoy N."/>
            <person name="Sisk P."/>
            <person name="Stolte C."/>
            <person name="Sykes S."/>
            <person name="White J."/>
            <person name="Yandava C."/>
            <person name="Burger G."/>
            <person name="Gray M.W."/>
            <person name="Holland P.W.H."/>
            <person name="King N."/>
            <person name="Lang F.B.F."/>
            <person name="Roger A.J."/>
            <person name="Ruiz-Trillo I."/>
            <person name="Haas B."/>
            <person name="Nusbaum C."/>
            <person name="Birren B."/>
        </authorList>
    </citation>
    <scope>NUCLEOTIDE SEQUENCE [LARGE SCALE GENOMIC DNA]</scope>
    <source>
        <strain evidence="1 2">JP610</strain>
    </source>
</reference>